<evidence type="ECO:0000256" key="1">
    <source>
        <dbReference type="ARBA" id="ARBA00022801"/>
    </source>
</evidence>
<dbReference type="ESTHER" id="sorc5-a9fjh7">
    <property type="family name" value="UCP031982"/>
</dbReference>
<dbReference type="InterPro" id="IPR000073">
    <property type="entry name" value="AB_hydrolase_1"/>
</dbReference>
<feature type="compositionally biased region" description="Pro residues" evidence="4">
    <location>
        <begin position="308"/>
        <end position="317"/>
    </location>
</feature>
<dbReference type="BioCyc" id="SCEL448385:SCE_RS09285-MONOMER"/>
<dbReference type="PIRSF" id="PIRSF031982">
    <property type="entry name" value="UCP031982_abhydr"/>
    <property type="match status" value="1"/>
</dbReference>
<evidence type="ECO:0000256" key="4">
    <source>
        <dbReference type="SAM" id="MobiDB-lite"/>
    </source>
</evidence>
<dbReference type="SUPFAM" id="SSF53474">
    <property type="entry name" value="alpha/beta-Hydrolases"/>
    <property type="match status" value="1"/>
</dbReference>
<keyword evidence="2" id="KW-0442">Lipid degradation</keyword>
<evidence type="ECO:0000313" key="6">
    <source>
        <dbReference type="EMBL" id="CAN91965.1"/>
    </source>
</evidence>
<dbReference type="Pfam" id="PF00561">
    <property type="entry name" value="Abhydrolase_1"/>
    <property type="match status" value="1"/>
</dbReference>
<evidence type="ECO:0000259" key="5">
    <source>
        <dbReference type="Pfam" id="PF00561"/>
    </source>
</evidence>
<dbReference type="OrthoDB" id="192696at2"/>
<dbReference type="Gene3D" id="3.40.50.1820">
    <property type="entry name" value="alpha/beta hydrolase"/>
    <property type="match status" value="1"/>
</dbReference>
<evidence type="ECO:0000313" key="7">
    <source>
        <dbReference type="Proteomes" id="UP000002139"/>
    </source>
</evidence>
<feature type="domain" description="AB hydrolase-1" evidence="5">
    <location>
        <begin position="58"/>
        <end position="182"/>
    </location>
</feature>
<dbReference type="GO" id="GO:0003847">
    <property type="term" value="F:1-alkyl-2-acetylglycerophosphocholine esterase activity"/>
    <property type="evidence" value="ECO:0007669"/>
    <property type="project" value="TreeGrafter"/>
</dbReference>
<dbReference type="InterPro" id="IPR029058">
    <property type="entry name" value="AB_hydrolase_fold"/>
</dbReference>
<dbReference type="STRING" id="448385.sce1807"/>
<accession>A9FJH7</accession>
<keyword evidence="1" id="KW-0378">Hydrolase</keyword>
<name>A9FJH7_SORC5</name>
<dbReference type="InterPro" id="IPR016986">
    <property type="entry name" value="UCP031982_abhydr"/>
</dbReference>
<organism evidence="6 7">
    <name type="scientific">Sorangium cellulosum (strain So ce56)</name>
    <name type="common">Polyangium cellulosum (strain So ce56)</name>
    <dbReference type="NCBI Taxonomy" id="448385"/>
    <lineage>
        <taxon>Bacteria</taxon>
        <taxon>Pseudomonadati</taxon>
        <taxon>Myxococcota</taxon>
        <taxon>Polyangia</taxon>
        <taxon>Polyangiales</taxon>
        <taxon>Polyangiaceae</taxon>
        <taxon>Sorangium</taxon>
    </lineage>
</organism>
<reference evidence="6 7" key="1">
    <citation type="journal article" date="2007" name="Nat. Biotechnol.">
        <title>Complete genome sequence of the myxobacterium Sorangium cellulosum.</title>
        <authorList>
            <person name="Schneiker S."/>
            <person name="Perlova O."/>
            <person name="Kaiser O."/>
            <person name="Gerth K."/>
            <person name="Alici A."/>
            <person name="Altmeyer M.O."/>
            <person name="Bartels D."/>
            <person name="Bekel T."/>
            <person name="Beyer S."/>
            <person name="Bode E."/>
            <person name="Bode H.B."/>
            <person name="Bolten C.J."/>
            <person name="Choudhuri J.V."/>
            <person name="Doss S."/>
            <person name="Elnakady Y.A."/>
            <person name="Frank B."/>
            <person name="Gaigalat L."/>
            <person name="Goesmann A."/>
            <person name="Groeger C."/>
            <person name="Gross F."/>
            <person name="Jelsbak L."/>
            <person name="Jelsbak L."/>
            <person name="Kalinowski J."/>
            <person name="Kegler C."/>
            <person name="Knauber T."/>
            <person name="Konietzny S."/>
            <person name="Kopp M."/>
            <person name="Krause L."/>
            <person name="Krug D."/>
            <person name="Linke B."/>
            <person name="Mahmud T."/>
            <person name="Martinez-Arias R."/>
            <person name="McHardy A.C."/>
            <person name="Merai M."/>
            <person name="Meyer F."/>
            <person name="Mormann S."/>
            <person name="Munoz-Dorado J."/>
            <person name="Perez J."/>
            <person name="Pradella S."/>
            <person name="Rachid S."/>
            <person name="Raddatz G."/>
            <person name="Rosenau F."/>
            <person name="Rueckert C."/>
            <person name="Sasse F."/>
            <person name="Scharfe M."/>
            <person name="Schuster S.C."/>
            <person name="Suen G."/>
            <person name="Treuner-Lange A."/>
            <person name="Velicer G.J."/>
            <person name="Vorholter F.-J."/>
            <person name="Weissman K.J."/>
            <person name="Welch R.D."/>
            <person name="Wenzel S.C."/>
            <person name="Whitworth D.E."/>
            <person name="Wilhelm S."/>
            <person name="Wittmann C."/>
            <person name="Bloecker H."/>
            <person name="Puehler A."/>
            <person name="Mueller R."/>
        </authorList>
    </citation>
    <scope>NUCLEOTIDE SEQUENCE [LARGE SCALE GENOMIC DNA]</scope>
    <source>
        <strain evidence="7">So ce56</strain>
    </source>
</reference>
<dbReference type="AlphaFoldDB" id="A9FJH7"/>
<dbReference type="EMBL" id="AM746676">
    <property type="protein sequence ID" value="CAN91965.1"/>
    <property type="molecule type" value="Genomic_DNA"/>
</dbReference>
<dbReference type="Proteomes" id="UP000002139">
    <property type="component" value="Chromosome"/>
</dbReference>
<protein>
    <recommendedName>
        <fullName evidence="5">AB hydrolase-1 domain-containing protein</fullName>
    </recommendedName>
</protein>
<feature type="compositionally biased region" description="Low complexity" evidence="4">
    <location>
        <begin position="298"/>
        <end position="307"/>
    </location>
</feature>
<dbReference type="eggNOG" id="COG4188">
    <property type="taxonomic scope" value="Bacteria"/>
</dbReference>
<dbReference type="RefSeq" id="WP_012234442.1">
    <property type="nucleotide sequence ID" value="NC_010162.1"/>
</dbReference>
<sequence length="317" mass="34424">MSRFVGSRSLTVRDPVNDLSFPVLVMYPTHVPAEVVSMGPYSLEVARNAPVHGGPFPFVLISHGGGGTPLAYRTLASHLAQSGYVVAMPEHPGDNRNDRSLTEAIENLERRPRHARLAVDAVCSDAELGPRLLGDDIAVIGHSMGGYTALALAGGQPWTGPGQRVAVTKDPRVKALVLMAPAACWFVPNDALKDVDAPILLLVAEHDRIAPRWQGQLVLDLVPDPARVTFKVVENANHHSFLSPFPPQMRRPDFLPAIDRAGFDREAFHRRLERDVREFLDAALRRSPSSPPRRQPVPEEAGGAPAAVEPPHPGSSR</sequence>
<feature type="region of interest" description="Disordered" evidence="4">
    <location>
        <begin position="283"/>
        <end position="317"/>
    </location>
</feature>
<dbReference type="KEGG" id="scl:sce1807"/>
<gene>
    <name evidence="6" type="ordered locus">sce1807</name>
</gene>
<keyword evidence="3" id="KW-0443">Lipid metabolism</keyword>
<evidence type="ECO:0000256" key="2">
    <source>
        <dbReference type="ARBA" id="ARBA00022963"/>
    </source>
</evidence>
<keyword evidence="7" id="KW-1185">Reference proteome</keyword>
<dbReference type="GO" id="GO:0016042">
    <property type="term" value="P:lipid catabolic process"/>
    <property type="evidence" value="ECO:0007669"/>
    <property type="project" value="UniProtKB-KW"/>
</dbReference>
<dbReference type="PANTHER" id="PTHR10272:SF0">
    <property type="entry name" value="PLATELET-ACTIVATING FACTOR ACETYLHYDROLASE"/>
    <property type="match status" value="1"/>
</dbReference>
<evidence type="ECO:0000256" key="3">
    <source>
        <dbReference type="ARBA" id="ARBA00023098"/>
    </source>
</evidence>
<dbReference type="PANTHER" id="PTHR10272">
    <property type="entry name" value="PLATELET-ACTIVATING FACTOR ACETYLHYDROLASE"/>
    <property type="match status" value="1"/>
</dbReference>
<dbReference type="HOGENOM" id="CLU_045366_0_0_7"/>
<proteinExistence type="predicted"/>